<evidence type="ECO:0000313" key="4">
    <source>
        <dbReference type="Proteomes" id="UP000523139"/>
    </source>
</evidence>
<accession>A0A7X8TKA6</accession>
<feature type="compositionally biased region" description="Low complexity" evidence="1">
    <location>
        <begin position="142"/>
        <end position="154"/>
    </location>
</feature>
<feature type="transmembrane region" description="Helical" evidence="2">
    <location>
        <begin position="40"/>
        <end position="62"/>
    </location>
</feature>
<dbReference type="RefSeq" id="WP_168887747.1">
    <property type="nucleotide sequence ID" value="NZ_JABAHY010000008.1"/>
</dbReference>
<keyword evidence="2" id="KW-0812">Transmembrane</keyword>
<organism evidence="3 4">
    <name type="scientific">Nesterenkonia sedimenti</name>
    <dbReference type="NCBI Taxonomy" id="1463632"/>
    <lineage>
        <taxon>Bacteria</taxon>
        <taxon>Bacillati</taxon>
        <taxon>Actinomycetota</taxon>
        <taxon>Actinomycetes</taxon>
        <taxon>Micrococcales</taxon>
        <taxon>Micrococcaceae</taxon>
        <taxon>Nesterenkonia</taxon>
    </lineage>
</organism>
<evidence type="ECO:0000313" key="3">
    <source>
        <dbReference type="EMBL" id="NLS10263.1"/>
    </source>
</evidence>
<feature type="region of interest" description="Disordered" evidence="1">
    <location>
        <begin position="1"/>
        <end position="28"/>
    </location>
</feature>
<comment type="caution">
    <text evidence="3">The sequence shown here is derived from an EMBL/GenBank/DDBJ whole genome shotgun (WGS) entry which is preliminary data.</text>
</comment>
<dbReference type="AlphaFoldDB" id="A0A7X8TKA6"/>
<keyword evidence="4" id="KW-1185">Reference proteome</keyword>
<dbReference type="Proteomes" id="UP000523139">
    <property type="component" value="Unassembled WGS sequence"/>
</dbReference>
<reference evidence="3 4" key="1">
    <citation type="submission" date="2020-04" db="EMBL/GenBank/DDBJ databases">
        <title>Nesterenkonia sp. nov., isolated from marine sediment.</title>
        <authorList>
            <person name="Zhang G."/>
        </authorList>
    </citation>
    <scope>NUCLEOTIDE SEQUENCE [LARGE SCALE GENOMIC DNA]</scope>
    <source>
        <strain evidence="3 4">MY13</strain>
    </source>
</reference>
<evidence type="ECO:0000256" key="1">
    <source>
        <dbReference type="SAM" id="MobiDB-lite"/>
    </source>
</evidence>
<dbReference type="EMBL" id="JABAHY010000008">
    <property type="protein sequence ID" value="NLS10263.1"/>
    <property type="molecule type" value="Genomic_DNA"/>
</dbReference>
<feature type="region of interest" description="Disordered" evidence="1">
    <location>
        <begin position="127"/>
        <end position="215"/>
    </location>
</feature>
<sequence>MSLATVSDLREEQRQSGESGQKPKPALQVLPKIRRRQRGLAAGVIILLVAALAAVLTVNIHVANTQYQLVQMTNEHQSLVHENEALAEQVQYLQSPQALSNSAVTIGMVMPATAGTFDLETSSVVNSAEEAPSTGAPSTFVGAPQEPGAEAPAAVDVSEHILDAPGGLTGSGALHTLTEGSAGQNGAGGEDQSTSADRGVGLNGGTIPAPRLDED</sequence>
<name>A0A7X8TKA6_9MICC</name>
<protein>
    <recommendedName>
        <fullName evidence="5">Cell division protein FtsL</fullName>
    </recommendedName>
</protein>
<evidence type="ECO:0000256" key="2">
    <source>
        <dbReference type="SAM" id="Phobius"/>
    </source>
</evidence>
<keyword evidence="2" id="KW-1133">Transmembrane helix</keyword>
<gene>
    <name evidence="3" type="ORF">HGQ17_09715</name>
</gene>
<proteinExistence type="predicted"/>
<keyword evidence="2" id="KW-0472">Membrane</keyword>
<evidence type="ECO:0008006" key="5">
    <source>
        <dbReference type="Google" id="ProtNLM"/>
    </source>
</evidence>